<dbReference type="RefSeq" id="WP_322520737.1">
    <property type="nucleotide sequence ID" value="NZ_CP140153.1"/>
</dbReference>
<keyword evidence="2" id="KW-1133">Transmembrane helix</keyword>
<dbReference type="SUPFAM" id="SSF55785">
    <property type="entry name" value="PYP-like sensor domain (PAS domain)"/>
    <property type="match status" value="1"/>
</dbReference>
<reference evidence="3 4" key="1">
    <citation type="submission" date="2023-11" db="EMBL/GenBank/DDBJ databases">
        <title>MicrobeMod: A computational toolkit for identifying prokaryotic methylation and restriction-modification with nanopore sequencing.</title>
        <authorList>
            <person name="Crits-Christoph A."/>
            <person name="Kang S.C."/>
            <person name="Lee H."/>
            <person name="Ostrov N."/>
        </authorList>
    </citation>
    <scope>NUCLEOTIDE SEQUENCE [LARGE SCALE GENOMIC DNA]</scope>
    <source>
        <strain evidence="3 4">ATCC 49870</strain>
    </source>
</reference>
<proteinExistence type="predicted"/>
<dbReference type="Gene3D" id="3.30.450.20">
    <property type="entry name" value="PAS domain"/>
    <property type="match status" value="1"/>
</dbReference>
<dbReference type="InterPro" id="IPR035965">
    <property type="entry name" value="PAS-like_dom_sf"/>
</dbReference>
<dbReference type="CDD" id="cd00130">
    <property type="entry name" value="PAS"/>
    <property type="match status" value="1"/>
</dbReference>
<feature type="transmembrane region" description="Helical" evidence="2">
    <location>
        <begin position="12"/>
        <end position="31"/>
    </location>
</feature>
<evidence type="ECO:0000313" key="3">
    <source>
        <dbReference type="EMBL" id="WQH15712.1"/>
    </source>
</evidence>
<feature type="region of interest" description="Disordered" evidence="1">
    <location>
        <begin position="338"/>
        <end position="364"/>
    </location>
</feature>
<evidence type="ECO:0000256" key="1">
    <source>
        <dbReference type="SAM" id="MobiDB-lite"/>
    </source>
</evidence>
<feature type="transmembrane region" description="Helical" evidence="2">
    <location>
        <begin position="88"/>
        <end position="111"/>
    </location>
</feature>
<protein>
    <submittedName>
        <fullName evidence="3">PAS domain-containing protein</fullName>
    </submittedName>
</protein>
<name>A0ABZ0YWV9_9GAMM</name>
<sequence>MKFGAMRPALPITVAYLLLASLWIWVTQWLLGRLGGAHWEISTAGLVFGEIFVLVTGAVLYVLVDRLTAARQGGVDFGPGRPRARQGWLVAMLVALVLIAVMQIFIAAVAARQYAPLLLDKAQREVANLAAIRAIELDNWIDERDQQVDAVAQRHDWLKGWVARLDEGETDGFPDDLRRGSLVSRFRSITLLDPDRTPQLQTGATNVVPPDMRHFDQAAVTGEVHTVTRFTRGRGGADLFWILPVYDDRTAVSRGPWYLMFWTRLNTESLLSDAEDDGLQVRAGEGLRTLLINAPADPATGSSFWPMLVLDPRDESSTVSETPAAIVDRLRVGLSEAGVSSDAGGDGGDDTGGDTGGDTGEGVTRIEGADRVYATVALDRLSSRLLVLQDRRKVLAPVDQLEKWLSLTAMLSTLGLFAALLFLWRYLRGRYGARSAHIVRERDFWHHAWLDMPALGLIEVDPRRFQVIVANRQAADWFGRARETLVGAPLFELFQPTDPGSPLAGDPETALPAYFARGAVDRVALEGRVPGQGAVGPMWLELRVLRDGEGQPQRMIGMLRPARATDDSALRAQIDHLTARCAVLPATEREVLGAALAEQRTSPFLDVRTISLATAEIHDRAALIAYLEANLPEGLRHHQALLRPLADELGRALVSGEGRWVHSDAGDPGDPGDPGERGEVVGAGNAAIINAVGHSVVMLPEPVGEAGVVAVRLYISQDRWEITPGLFKAIERLHQVCTAID</sequence>
<organism evidence="3 4">
    <name type="scientific">Guyparkeria halophila</name>
    <dbReference type="NCBI Taxonomy" id="47960"/>
    <lineage>
        <taxon>Bacteria</taxon>
        <taxon>Pseudomonadati</taxon>
        <taxon>Pseudomonadota</taxon>
        <taxon>Gammaproteobacteria</taxon>
        <taxon>Chromatiales</taxon>
        <taxon>Thioalkalibacteraceae</taxon>
        <taxon>Guyparkeria</taxon>
    </lineage>
</organism>
<evidence type="ECO:0000313" key="4">
    <source>
        <dbReference type="Proteomes" id="UP001327459"/>
    </source>
</evidence>
<feature type="transmembrane region" description="Helical" evidence="2">
    <location>
        <begin position="404"/>
        <end position="424"/>
    </location>
</feature>
<dbReference type="InterPro" id="IPR000014">
    <property type="entry name" value="PAS"/>
</dbReference>
<accession>A0ABZ0YWV9</accession>
<keyword evidence="4" id="KW-1185">Reference proteome</keyword>
<evidence type="ECO:0000256" key="2">
    <source>
        <dbReference type="SAM" id="Phobius"/>
    </source>
</evidence>
<dbReference type="Proteomes" id="UP001327459">
    <property type="component" value="Chromosome"/>
</dbReference>
<keyword evidence="2" id="KW-0472">Membrane</keyword>
<gene>
    <name evidence="3" type="ORF">SR882_08030</name>
</gene>
<dbReference type="EMBL" id="CP140153">
    <property type="protein sequence ID" value="WQH15712.1"/>
    <property type="molecule type" value="Genomic_DNA"/>
</dbReference>
<keyword evidence="2" id="KW-0812">Transmembrane</keyword>
<feature type="transmembrane region" description="Helical" evidence="2">
    <location>
        <begin position="43"/>
        <end position="64"/>
    </location>
</feature>